<name>A0AA91Q4G2_CLALS</name>
<dbReference type="GO" id="GO:0046982">
    <property type="term" value="F:protein heterodimerization activity"/>
    <property type="evidence" value="ECO:0007669"/>
    <property type="project" value="InterPro"/>
</dbReference>
<evidence type="ECO:0000313" key="2">
    <source>
        <dbReference type="Proteomes" id="UP000195602"/>
    </source>
</evidence>
<dbReference type="Proteomes" id="UP000195602">
    <property type="component" value="Unassembled WGS sequence"/>
</dbReference>
<gene>
    <name evidence="1" type="ORF">A9F13_01g05511</name>
</gene>
<evidence type="ECO:0000313" key="1">
    <source>
        <dbReference type="EMBL" id="OVF11094.1"/>
    </source>
</evidence>
<accession>A0AA91Q4G2</accession>
<dbReference type="Gene3D" id="1.10.20.10">
    <property type="entry name" value="Histone, subunit A"/>
    <property type="match status" value="1"/>
</dbReference>
<organism evidence="1 2">
    <name type="scientific">Clavispora lusitaniae</name>
    <name type="common">Candida lusitaniae</name>
    <dbReference type="NCBI Taxonomy" id="36911"/>
    <lineage>
        <taxon>Eukaryota</taxon>
        <taxon>Fungi</taxon>
        <taxon>Dikarya</taxon>
        <taxon>Ascomycota</taxon>
        <taxon>Saccharomycotina</taxon>
        <taxon>Pichiomycetes</taxon>
        <taxon>Metschnikowiaceae</taxon>
        <taxon>Clavispora</taxon>
    </lineage>
</organism>
<protein>
    <submittedName>
        <fullName evidence="1">Uncharacterized protein</fullName>
    </submittedName>
</protein>
<dbReference type="KEGG" id="clus:A9F13_01g05511"/>
<reference evidence="1 2" key="1">
    <citation type="submission" date="2017-04" db="EMBL/GenBank/DDBJ databases">
        <title>Draft genome of the yeast Clavispora lusitaniae type strain CBS 6936.</title>
        <authorList>
            <person name="Durrens P."/>
            <person name="Klopp C."/>
            <person name="Biteau N."/>
            <person name="Fitton-Ouhabi V."/>
            <person name="Dementhon K."/>
            <person name="Accoceberry I."/>
            <person name="Sherman D.J."/>
            <person name="Noel T."/>
        </authorList>
    </citation>
    <scope>NUCLEOTIDE SEQUENCE [LARGE SCALE GENOMIC DNA]</scope>
    <source>
        <strain evidence="1 2">CBS 6936</strain>
    </source>
</reference>
<proteinExistence type="predicted"/>
<dbReference type="InterPro" id="IPR009072">
    <property type="entry name" value="Histone-fold"/>
</dbReference>
<dbReference type="AlphaFoldDB" id="A0AA91Q4G2"/>
<dbReference type="EMBL" id="LYUB02000001">
    <property type="protein sequence ID" value="OVF11094.1"/>
    <property type="molecule type" value="Genomic_DNA"/>
</dbReference>
<comment type="caution">
    <text evidence="1">The sequence shown here is derived from an EMBL/GenBank/DDBJ whole genome shotgun (WGS) entry which is preliminary data.</text>
</comment>
<sequence>MPAKKKVFKSYPQSSFRRILKGKTRLSLTNDNTDMIVYLIYMDYLNKLMTEASSTGLTERGIEQAHEGLMKKFRG</sequence>
<dbReference type="CDD" id="cd13732">
    <property type="entry name" value="HFD_CENP-W"/>
    <property type="match status" value="1"/>
</dbReference>